<dbReference type="InterPro" id="IPR058502">
    <property type="entry name" value="PLL-like_beta-prop"/>
</dbReference>
<evidence type="ECO:0000259" key="2">
    <source>
        <dbReference type="Pfam" id="PF26607"/>
    </source>
</evidence>
<evidence type="ECO:0000313" key="3">
    <source>
        <dbReference type="EMBL" id="MDR7084353.1"/>
    </source>
</evidence>
<dbReference type="Proteomes" id="UP001252243">
    <property type="component" value="Unassembled WGS sequence"/>
</dbReference>
<dbReference type="Pfam" id="PF02585">
    <property type="entry name" value="PIG-L"/>
    <property type="match status" value="1"/>
</dbReference>
<name>A0ABU1UGS2_9MICC</name>
<dbReference type="EMBL" id="JAVDVQ010000021">
    <property type="protein sequence ID" value="MDR7084353.1"/>
    <property type="molecule type" value="Genomic_DNA"/>
</dbReference>
<accession>A0ABU1UGS2</accession>
<evidence type="ECO:0000313" key="4">
    <source>
        <dbReference type="Proteomes" id="UP001252243"/>
    </source>
</evidence>
<comment type="caution">
    <text evidence="3">The sequence shown here is derived from an EMBL/GenBank/DDBJ whole genome shotgun (WGS) entry which is preliminary data.</text>
</comment>
<proteinExistence type="predicted"/>
<dbReference type="Gene3D" id="2.120.10.70">
    <property type="entry name" value="Fucose-specific lectin"/>
    <property type="match status" value="1"/>
</dbReference>
<feature type="domain" description="PLL-like beta propeller" evidence="2">
    <location>
        <begin position="297"/>
        <end position="593"/>
    </location>
</feature>
<dbReference type="InterPro" id="IPR003737">
    <property type="entry name" value="GlcNAc_PI_deacetylase-related"/>
</dbReference>
<dbReference type="RefSeq" id="WP_310060617.1">
    <property type="nucleotide sequence ID" value="NZ_JAVDVQ010000021.1"/>
</dbReference>
<dbReference type="PANTHER" id="PTHR12993">
    <property type="entry name" value="N-ACETYLGLUCOSAMINYL-PHOSPHATIDYLINOSITOL DE-N-ACETYLASE-RELATED"/>
    <property type="match status" value="1"/>
</dbReference>
<keyword evidence="1" id="KW-0862">Zinc</keyword>
<gene>
    <name evidence="3" type="ORF">J2X01_003661</name>
</gene>
<dbReference type="PANTHER" id="PTHR12993:SF11">
    <property type="entry name" value="N-ACETYLGLUCOSAMINYL-PHOSPHATIDYLINOSITOL DE-N-ACETYLASE"/>
    <property type="match status" value="1"/>
</dbReference>
<evidence type="ECO:0000256" key="1">
    <source>
        <dbReference type="ARBA" id="ARBA00022833"/>
    </source>
</evidence>
<organism evidence="3 4">
    <name type="scientific">Arthrobacter ginsengisoli</name>
    <dbReference type="NCBI Taxonomy" id="1356565"/>
    <lineage>
        <taxon>Bacteria</taxon>
        <taxon>Bacillati</taxon>
        <taxon>Actinomycetota</taxon>
        <taxon>Actinomycetes</taxon>
        <taxon>Micrococcales</taxon>
        <taxon>Micrococcaceae</taxon>
        <taxon>Arthrobacter</taxon>
    </lineage>
</organism>
<dbReference type="SUPFAM" id="SSF102588">
    <property type="entry name" value="LmbE-like"/>
    <property type="match status" value="1"/>
</dbReference>
<dbReference type="InterPro" id="IPR024078">
    <property type="entry name" value="LmbE-like_dom_sf"/>
</dbReference>
<keyword evidence="4" id="KW-1185">Reference proteome</keyword>
<dbReference type="Gene3D" id="3.40.50.10320">
    <property type="entry name" value="LmbE-like"/>
    <property type="match status" value="1"/>
</dbReference>
<protein>
    <submittedName>
        <fullName evidence="3">LmbE family N-acetylglucosaminyl deacetylase</fullName>
    </submittedName>
</protein>
<reference evidence="3 4" key="1">
    <citation type="submission" date="2023-07" db="EMBL/GenBank/DDBJ databases">
        <title>Sorghum-associated microbial communities from plants grown in Nebraska, USA.</title>
        <authorList>
            <person name="Schachtman D."/>
        </authorList>
    </citation>
    <scope>NUCLEOTIDE SEQUENCE [LARGE SCALE GENOMIC DNA]</scope>
    <source>
        <strain evidence="3 4">BE167</strain>
    </source>
</reference>
<dbReference type="Pfam" id="PF26607">
    <property type="entry name" value="DUF8189"/>
    <property type="match status" value="1"/>
</dbReference>
<dbReference type="SUPFAM" id="SSF89372">
    <property type="entry name" value="Fucose-specific lectin"/>
    <property type="match status" value="1"/>
</dbReference>
<sequence length="608" mass="64677">MPTLLASSLSFVAHEDDDLLFQNPDISDWIVSGLPHCTAFVTAGEFNGMGNRTREEYAADRQNGERAAYALMAGVADHWDRSSMDVDGRPIEIDTLTNAPGLVQLVFLCLPDGGDANHLDALGKLFRGEFASQPTIVPTGGPVANSLTYTRAELISTLTSLMEIFQPTIIRAQDPCPDPRAADDHQDHIATAQFVAEAVADYHGPDSCQHAALVNYRCYSIAGSQPNLTGQRSAEKASIFAAYAASDPQAHDLGWTSSRYYRWPSGSVWAARDGLGTPRAFAVLDGQVMAWHQEPVSCLWEGPKELGGGPVAPHLAVGQNADGRLEVFAFRIDTGDITTAFQTGPDLAFSDWVNLGNPDGTGSAATGTPTVASNRDGRMQVFARNPSGGMSTIAQNGPNLDFSDWQDVDGGTDLINEPAAAVVTADGRIELFASSGDGVERWFQPVANGPLEHDPAFPSRAAAGAPQAAKGRDYLLRVFYRNPQDGHVLASLQAAVNGGWDPVVSDLGGPAGQGQTTVLTRPAPDGRLVLATRADPSTEYFDLQEDDGTFAGLWTELPCSLMGVPAGVLQTNNVLAMLGIGTDGFLYVNQQTMDGPPFDFQGWIRAGA</sequence>